<dbReference type="Proteomes" id="UP000664052">
    <property type="component" value="Unassembled WGS sequence"/>
</dbReference>
<feature type="chain" id="PRO_5047211623" description="Lipoprotein" evidence="1">
    <location>
        <begin position="22"/>
        <end position="170"/>
    </location>
</feature>
<evidence type="ECO:0000313" key="2">
    <source>
        <dbReference type="EMBL" id="MBN8228045.1"/>
    </source>
</evidence>
<evidence type="ECO:0000313" key="3">
    <source>
        <dbReference type="Proteomes" id="UP000664052"/>
    </source>
</evidence>
<dbReference type="EMBL" id="JAFIMU010000006">
    <property type="protein sequence ID" value="MBN8228045.1"/>
    <property type="molecule type" value="Genomic_DNA"/>
</dbReference>
<proteinExistence type="predicted"/>
<keyword evidence="3" id="KW-1185">Reference proteome</keyword>
<comment type="caution">
    <text evidence="2">The sequence shown here is derived from an EMBL/GenBank/DDBJ whole genome shotgun (WGS) entry which is preliminary data.</text>
</comment>
<sequence length="170" mass="17877">MRRIFALTSAAALSLFCAACGPEGQDDDAPLQDARSSVTGTHRVMMTVSAPGVPINPDPAPTNLTLTEDPNSPDRMNLEIMFWDCDLSATMSGGSTFTVNPGTCGHPLPEELRDETSGCYFMMEFTGGTGGKASADGKFGTTLEGSYVMDCVEESGPPVKFPLTISLVGI</sequence>
<protein>
    <recommendedName>
        <fullName evidence="4">Lipoprotein</fullName>
    </recommendedName>
</protein>
<feature type="signal peptide" evidence="1">
    <location>
        <begin position="1"/>
        <end position="21"/>
    </location>
</feature>
<name>A0ABS3DAH8_9BACT</name>
<gene>
    <name evidence="2" type="ORF">JYK02_11050</name>
</gene>
<accession>A0ABS3DAH8</accession>
<evidence type="ECO:0000256" key="1">
    <source>
        <dbReference type="SAM" id="SignalP"/>
    </source>
</evidence>
<dbReference type="RefSeq" id="WP_207050887.1">
    <property type="nucleotide sequence ID" value="NZ_JAFIMU010000006.1"/>
</dbReference>
<evidence type="ECO:0008006" key="4">
    <source>
        <dbReference type="Google" id="ProtNLM"/>
    </source>
</evidence>
<organism evidence="2 3">
    <name type="scientific">Corallococcus macrosporus</name>
    <dbReference type="NCBI Taxonomy" id="35"/>
    <lineage>
        <taxon>Bacteria</taxon>
        <taxon>Pseudomonadati</taxon>
        <taxon>Myxococcota</taxon>
        <taxon>Myxococcia</taxon>
        <taxon>Myxococcales</taxon>
        <taxon>Cystobacterineae</taxon>
        <taxon>Myxococcaceae</taxon>
        <taxon>Corallococcus</taxon>
    </lineage>
</organism>
<reference evidence="2 3" key="1">
    <citation type="submission" date="2021-02" db="EMBL/GenBank/DDBJ databases">
        <title>De Novo genome assembly of isolated myxobacteria.</title>
        <authorList>
            <person name="Stevens D.C."/>
        </authorList>
    </citation>
    <scope>NUCLEOTIDE SEQUENCE [LARGE SCALE GENOMIC DNA]</scope>
    <source>
        <strain evidence="2 3">ATCC 29039</strain>
    </source>
</reference>
<keyword evidence="1" id="KW-0732">Signal</keyword>